<organism evidence="1">
    <name type="scientific">Arundo donax</name>
    <name type="common">Giant reed</name>
    <name type="synonym">Donax arundinaceus</name>
    <dbReference type="NCBI Taxonomy" id="35708"/>
    <lineage>
        <taxon>Eukaryota</taxon>
        <taxon>Viridiplantae</taxon>
        <taxon>Streptophyta</taxon>
        <taxon>Embryophyta</taxon>
        <taxon>Tracheophyta</taxon>
        <taxon>Spermatophyta</taxon>
        <taxon>Magnoliopsida</taxon>
        <taxon>Liliopsida</taxon>
        <taxon>Poales</taxon>
        <taxon>Poaceae</taxon>
        <taxon>PACMAD clade</taxon>
        <taxon>Arundinoideae</taxon>
        <taxon>Arundineae</taxon>
        <taxon>Arundo</taxon>
    </lineage>
</organism>
<name>A0A0A8Z8L7_ARUDO</name>
<dbReference type="EMBL" id="GBRH01262779">
    <property type="protein sequence ID" value="JAD35116.1"/>
    <property type="molecule type" value="Transcribed_RNA"/>
</dbReference>
<sequence>MSASIYDCLWHAPLQLARRKFLWINLYVS</sequence>
<reference evidence="1" key="1">
    <citation type="submission" date="2014-09" db="EMBL/GenBank/DDBJ databases">
        <authorList>
            <person name="Magalhaes I.L.F."/>
            <person name="Oliveira U."/>
            <person name="Santos F.R."/>
            <person name="Vidigal T.H.D.A."/>
            <person name="Brescovit A.D."/>
            <person name="Santos A.J."/>
        </authorList>
    </citation>
    <scope>NUCLEOTIDE SEQUENCE</scope>
    <source>
        <tissue evidence="1">Shoot tissue taken approximately 20 cm above the soil surface</tissue>
    </source>
</reference>
<protein>
    <submittedName>
        <fullName evidence="1">Uncharacterized protein</fullName>
    </submittedName>
</protein>
<proteinExistence type="predicted"/>
<evidence type="ECO:0000313" key="1">
    <source>
        <dbReference type="EMBL" id="JAD35116.1"/>
    </source>
</evidence>
<accession>A0A0A8Z8L7</accession>
<dbReference type="AlphaFoldDB" id="A0A0A8Z8L7"/>
<reference evidence="1" key="2">
    <citation type="journal article" date="2015" name="Data Brief">
        <title>Shoot transcriptome of the giant reed, Arundo donax.</title>
        <authorList>
            <person name="Barrero R.A."/>
            <person name="Guerrero F.D."/>
            <person name="Moolhuijzen P."/>
            <person name="Goolsby J.A."/>
            <person name="Tidwell J."/>
            <person name="Bellgard S.E."/>
            <person name="Bellgard M.I."/>
        </authorList>
    </citation>
    <scope>NUCLEOTIDE SEQUENCE</scope>
    <source>
        <tissue evidence="1">Shoot tissue taken approximately 20 cm above the soil surface</tissue>
    </source>
</reference>